<reference evidence="3" key="2">
    <citation type="journal article" date="2018" name="Plant J.">
        <title>The Sorghum bicolor reference genome: improved assembly, gene annotations, a transcriptome atlas, and signatures of genome organization.</title>
        <authorList>
            <person name="McCormick R.F."/>
            <person name="Truong S.K."/>
            <person name="Sreedasyam A."/>
            <person name="Jenkins J."/>
            <person name="Shu S."/>
            <person name="Sims D."/>
            <person name="Kennedy M."/>
            <person name="Amirebrahimi M."/>
            <person name="Weers B.D."/>
            <person name="McKinley B."/>
            <person name="Mattison A."/>
            <person name="Morishige D.T."/>
            <person name="Grimwood J."/>
            <person name="Schmutz J."/>
            <person name="Mullet J.E."/>
        </authorList>
    </citation>
    <scope>NUCLEOTIDE SEQUENCE [LARGE SCALE GENOMIC DNA]</scope>
    <source>
        <strain evidence="3">cv. BTx623</strain>
    </source>
</reference>
<evidence type="ECO:0000256" key="1">
    <source>
        <dbReference type="SAM" id="MobiDB-lite"/>
    </source>
</evidence>
<dbReference type="EMBL" id="CM000765">
    <property type="protein sequence ID" value="OQU81545.1"/>
    <property type="molecule type" value="Genomic_DNA"/>
</dbReference>
<sequence>MVSQNRSVSQAPKERGRDSFFGSQACTRSLRYSRHLLATEQVATLALGGDDATGTDDLSLCSLPRNTPLAPMEHTAGAVGSEAGLLRLSSLPGSGSVLSLGFAAIRTPDMPLCSDSLVSKGGVKHHQKVLRNNIQASPSR</sequence>
<proteinExistence type="predicted"/>
<evidence type="ECO:0000313" key="2">
    <source>
        <dbReference type="EMBL" id="OQU81545.1"/>
    </source>
</evidence>
<feature type="compositionally biased region" description="Polar residues" evidence="1">
    <location>
        <begin position="1"/>
        <end position="10"/>
    </location>
</feature>
<feature type="region of interest" description="Disordered" evidence="1">
    <location>
        <begin position="1"/>
        <end position="20"/>
    </location>
</feature>
<reference evidence="2 3" key="1">
    <citation type="journal article" date="2009" name="Nature">
        <title>The Sorghum bicolor genome and the diversification of grasses.</title>
        <authorList>
            <person name="Paterson A.H."/>
            <person name="Bowers J.E."/>
            <person name="Bruggmann R."/>
            <person name="Dubchak I."/>
            <person name="Grimwood J."/>
            <person name="Gundlach H."/>
            <person name="Haberer G."/>
            <person name="Hellsten U."/>
            <person name="Mitros T."/>
            <person name="Poliakov A."/>
            <person name="Schmutz J."/>
            <person name="Spannagl M."/>
            <person name="Tang H."/>
            <person name="Wang X."/>
            <person name="Wicker T."/>
            <person name="Bharti A.K."/>
            <person name="Chapman J."/>
            <person name="Feltus F.A."/>
            <person name="Gowik U."/>
            <person name="Grigoriev I.V."/>
            <person name="Lyons E."/>
            <person name="Maher C.A."/>
            <person name="Martis M."/>
            <person name="Narechania A."/>
            <person name="Otillar R.P."/>
            <person name="Penning B.W."/>
            <person name="Salamov A.A."/>
            <person name="Wang Y."/>
            <person name="Zhang L."/>
            <person name="Carpita N.C."/>
            <person name="Freeling M."/>
            <person name="Gingle A.R."/>
            <person name="Hash C.T."/>
            <person name="Keller B."/>
            <person name="Klein P."/>
            <person name="Kresovich S."/>
            <person name="McCann M.C."/>
            <person name="Ming R."/>
            <person name="Peterson D.G."/>
            <person name="Mehboob-ur-Rahman"/>
            <person name="Ware D."/>
            <person name="Westhoff P."/>
            <person name="Mayer K.F."/>
            <person name="Messing J."/>
            <person name="Rokhsar D.S."/>
        </authorList>
    </citation>
    <scope>NUCLEOTIDE SEQUENCE [LARGE SCALE GENOMIC DNA]</scope>
    <source>
        <strain evidence="3">cv. BTx623</strain>
    </source>
</reference>
<dbReference type="InParanoid" id="A0A1Z5RDM2"/>
<evidence type="ECO:0000313" key="3">
    <source>
        <dbReference type="Proteomes" id="UP000000768"/>
    </source>
</evidence>
<protein>
    <submittedName>
        <fullName evidence="2">Uncharacterized protein</fullName>
    </submittedName>
</protein>
<accession>A0A1Z5RDM2</accession>
<name>A0A1Z5RDM2_SORBI</name>
<dbReference type="Gramene" id="OQU81545">
    <property type="protein sequence ID" value="OQU81545"/>
    <property type="gene ID" value="SORBI_3006G075450"/>
</dbReference>
<dbReference type="AlphaFoldDB" id="A0A1Z5RDM2"/>
<keyword evidence="3" id="KW-1185">Reference proteome</keyword>
<organism evidence="2 3">
    <name type="scientific">Sorghum bicolor</name>
    <name type="common">Sorghum</name>
    <name type="synonym">Sorghum vulgare</name>
    <dbReference type="NCBI Taxonomy" id="4558"/>
    <lineage>
        <taxon>Eukaryota</taxon>
        <taxon>Viridiplantae</taxon>
        <taxon>Streptophyta</taxon>
        <taxon>Embryophyta</taxon>
        <taxon>Tracheophyta</taxon>
        <taxon>Spermatophyta</taxon>
        <taxon>Magnoliopsida</taxon>
        <taxon>Liliopsida</taxon>
        <taxon>Poales</taxon>
        <taxon>Poaceae</taxon>
        <taxon>PACMAD clade</taxon>
        <taxon>Panicoideae</taxon>
        <taxon>Andropogonodae</taxon>
        <taxon>Andropogoneae</taxon>
        <taxon>Sorghinae</taxon>
        <taxon>Sorghum</taxon>
    </lineage>
</organism>
<gene>
    <name evidence="2" type="ORF">SORBI_3006G075450</name>
</gene>
<dbReference type="Proteomes" id="UP000000768">
    <property type="component" value="Chromosome 6"/>
</dbReference>